<keyword evidence="2" id="KW-1185">Reference proteome</keyword>
<evidence type="ECO:0000313" key="1">
    <source>
        <dbReference type="EMBL" id="MED6147096.1"/>
    </source>
</evidence>
<comment type="caution">
    <text evidence="1">The sequence shown here is derived from an EMBL/GenBank/DDBJ whole genome shotgun (WGS) entry which is preliminary data.</text>
</comment>
<dbReference type="Proteomes" id="UP001341840">
    <property type="component" value="Unassembled WGS sequence"/>
</dbReference>
<proteinExistence type="predicted"/>
<organism evidence="1 2">
    <name type="scientific">Stylosanthes scabra</name>
    <dbReference type="NCBI Taxonomy" id="79078"/>
    <lineage>
        <taxon>Eukaryota</taxon>
        <taxon>Viridiplantae</taxon>
        <taxon>Streptophyta</taxon>
        <taxon>Embryophyta</taxon>
        <taxon>Tracheophyta</taxon>
        <taxon>Spermatophyta</taxon>
        <taxon>Magnoliopsida</taxon>
        <taxon>eudicotyledons</taxon>
        <taxon>Gunneridae</taxon>
        <taxon>Pentapetalae</taxon>
        <taxon>rosids</taxon>
        <taxon>fabids</taxon>
        <taxon>Fabales</taxon>
        <taxon>Fabaceae</taxon>
        <taxon>Papilionoideae</taxon>
        <taxon>50 kb inversion clade</taxon>
        <taxon>dalbergioids sensu lato</taxon>
        <taxon>Dalbergieae</taxon>
        <taxon>Pterocarpus clade</taxon>
        <taxon>Stylosanthes</taxon>
    </lineage>
</organism>
<gene>
    <name evidence="1" type="ORF">PIB30_040806</name>
</gene>
<dbReference type="EMBL" id="JASCZI010090843">
    <property type="protein sequence ID" value="MED6147096.1"/>
    <property type="molecule type" value="Genomic_DNA"/>
</dbReference>
<reference evidence="1 2" key="1">
    <citation type="journal article" date="2023" name="Plants (Basel)">
        <title>Bridging the Gap: Combining Genomics and Transcriptomics Approaches to Understand Stylosanthes scabra, an Orphan Legume from the Brazilian Caatinga.</title>
        <authorList>
            <person name="Ferreira-Neto J.R.C."/>
            <person name="da Silva M.D."/>
            <person name="Binneck E."/>
            <person name="de Melo N.F."/>
            <person name="da Silva R.H."/>
            <person name="de Melo A.L.T.M."/>
            <person name="Pandolfi V."/>
            <person name="Bustamante F.O."/>
            <person name="Brasileiro-Vidal A.C."/>
            <person name="Benko-Iseppon A.M."/>
        </authorList>
    </citation>
    <scope>NUCLEOTIDE SEQUENCE [LARGE SCALE GENOMIC DNA]</scope>
    <source>
        <tissue evidence="1">Leaves</tissue>
    </source>
</reference>
<accession>A0ABU6TEE0</accession>
<protein>
    <submittedName>
        <fullName evidence="1">Uncharacterized protein</fullName>
    </submittedName>
</protein>
<name>A0ABU6TEE0_9FABA</name>
<sequence>MFQAHHHNWMNKKKRRQHEISLLTNHDEYLHYLNREKLVSHRFSNIVNQVLKWAGAPSILKKGSWSLPTRYINVPQQPND</sequence>
<evidence type="ECO:0000313" key="2">
    <source>
        <dbReference type="Proteomes" id="UP001341840"/>
    </source>
</evidence>